<dbReference type="SUPFAM" id="SSF55257">
    <property type="entry name" value="RBP11-like subunits of RNA polymerase"/>
    <property type="match status" value="1"/>
</dbReference>
<dbReference type="InterPro" id="IPR011262">
    <property type="entry name" value="DNA-dir_RNA_pol_insert"/>
</dbReference>
<dbReference type="EMBL" id="MZ156032">
    <property type="protein sequence ID" value="QWK42452.1"/>
    <property type="molecule type" value="Genomic_DNA"/>
</dbReference>
<proteinExistence type="inferred from homology"/>
<keyword evidence="6" id="KW-0804">Transcription</keyword>
<dbReference type="Pfam" id="PF03118">
    <property type="entry name" value="RNA_pol_A_CTD"/>
    <property type="match status" value="1"/>
</dbReference>
<keyword evidence="3" id="KW-0240">DNA-directed RNA polymerase</keyword>
<dbReference type="GO" id="GO:0005737">
    <property type="term" value="C:cytoplasm"/>
    <property type="evidence" value="ECO:0007669"/>
    <property type="project" value="UniProtKB-ARBA"/>
</dbReference>
<dbReference type="GO" id="GO:0006351">
    <property type="term" value="P:DNA-templated transcription"/>
    <property type="evidence" value="ECO:0007669"/>
    <property type="project" value="InterPro"/>
</dbReference>
<dbReference type="GO" id="GO:0003899">
    <property type="term" value="F:DNA-directed RNA polymerase activity"/>
    <property type="evidence" value="ECO:0007669"/>
    <property type="project" value="UniProtKB-EC"/>
</dbReference>
<dbReference type="InterPro" id="IPR011263">
    <property type="entry name" value="DNA-dir_RNA_pol_RpoA/D/Rpb3"/>
</dbReference>
<evidence type="ECO:0000256" key="1">
    <source>
        <dbReference type="ARBA" id="ARBA00007123"/>
    </source>
</evidence>
<dbReference type="GO" id="GO:0000428">
    <property type="term" value="C:DNA-directed RNA polymerase complex"/>
    <property type="evidence" value="ECO:0007669"/>
    <property type="project" value="UniProtKB-KW"/>
</dbReference>
<dbReference type="RefSeq" id="YP_010445059.1">
    <property type="nucleotide sequence ID" value="NC_065334.1"/>
</dbReference>
<dbReference type="InterPro" id="IPR036603">
    <property type="entry name" value="RBP11-like"/>
</dbReference>
<name>A0A8F0F8R0_MACPY</name>
<dbReference type="GO" id="GO:0046983">
    <property type="term" value="F:protein dimerization activity"/>
    <property type="evidence" value="ECO:0007669"/>
    <property type="project" value="InterPro"/>
</dbReference>
<dbReference type="SUPFAM" id="SSF56553">
    <property type="entry name" value="Insert subdomain of RNA polymerase alpha subunit"/>
    <property type="match status" value="1"/>
</dbReference>
<evidence type="ECO:0000256" key="3">
    <source>
        <dbReference type="ARBA" id="ARBA00022478"/>
    </source>
</evidence>
<gene>
    <name evidence="9" type="primary">rpoA</name>
</gene>
<dbReference type="Pfam" id="PF01193">
    <property type="entry name" value="RNA_pol_L"/>
    <property type="match status" value="1"/>
</dbReference>
<dbReference type="Pfam" id="PF01000">
    <property type="entry name" value="RNA_pol_A_bac"/>
    <property type="match status" value="1"/>
</dbReference>
<evidence type="ECO:0000256" key="4">
    <source>
        <dbReference type="ARBA" id="ARBA00022679"/>
    </source>
</evidence>
<protein>
    <recommendedName>
        <fullName evidence="2">DNA-directed RNA polymerase</fullName>
        <ecNumber evidence="2">2.7.7.6</ecNumber>
    </recommendedName>
</protein>
<dbReference type="EC" id="2.7.7.6" evidence="2"/>
<keyword evidence="4" id="KW-0808">Transferase</keyword>
<comment type="catalytic activity">
    <reaction evidence="7">
        <text>RNA(n) + a ribonucleoside 5'-triphosphate = RNA(n+1) + diphosphate</text>
        <dbReference type="Rhea" id="RHEA:21248"/>
        <dbReference type="Rhea" id="RHEA-COMP:14527"/>
        <dbReference type="Rhea" id="RHEA-COMP:17342"/>
        <dbReference type="ChEBI" id="CHEBI:33019"/>
        <dbReference type="ChEBI" id="CHEBI:61557"/>
        <dbReference type="ChEBI" id="CHEBI:140395"/>
        <dbReference type="EC" id="2.7.7.6"/>
    </reaction>
</comment>
<dbReference type="GO" id="GO:0003677">
    <property type="term" value="F:DNA binding"/>
    <property type="evidence" value="ECO:0007669"/>
    <property type="project" value="InterPro"/>
</dbReference>
<dbReference type="SMART" id="SM00662">
    <property type="entry name" value="RPOLD"/>
    <property type="match status" value="1"/>
</dbReference>
<organism evidence="9">
    <name type="scientific">Macrocystis pyrifera</name>
    <name type="common">Giant kelp</name>
    <name type="synonym">Fucus pyrifer</name>
    <dbReference type="NCBI Taxonomy" id="35122"/>
    <lineage>
        <taxon>Eukaryota</taxon>
        <taxon>Sar</taxon>
        <taxon>Stramenopiles</taxon>
        <taxon>Ochrophyta</taxon>
        <taxon>PX clade</taxon>
        <taxon>Phaeophyceae</taxon>
        <taxon>Laminariales</taxon>
        <taxon>Laminariaceae</taxon>
        <taxon>Macrocystis</taxon>
    </lineage>
</organism>
<evidence type="ECO:0000313" key="9">
    <source>
        <dbReference type="EMBL" id="QWK42452.1"/>
    </source>
</evidence>
<dbReference type="Gene3D" id="1.10.150.20">
    <property type="entry name" value="5' to 3' exonuclease, C-terminal subdomain"/>
    <property type="match status" value="1"/>
</dbReference>
<evidence type="ECO:0000259" key="8">
    <source>
        <dbReference type="SMART" id="SM00662"/>
    </source>
</evidence>
<comment type="similarity">
    <text evidence="1">Belongs to the RNA polymerase alpha chain family.</text>
</comment>
<sequence>MKINSKCKCVDLDLLNPNEFYGHFVFTSLEQSEGTTIGNMLRRALLSNLYGFRITGVRVAGVNNEFTPLEGVREDLLEIILNLKEIIIYDQNNTGQACYGLLKAQGPAIITAGALTLPHGIKVLNPSTHLLTISDESVIELAIKIEYGKSYILAKNQKLEGAMDFIPIDSNFAPVVKVNSYIKPLPQDVENTNEELHLEIFTNGTLLPHQALIQARNMIGYMLSTITNMEFPCFDYKEIEKEKPIEKDRVSTNAPLEIDKTIKKTEGKLKKETIEVIETEIKSEKEKIEIIGNSEKQEKEKTNLIKKSTPEERLLKRVTDMESGSLKGLGLSNRIIKALNKVNINFTWDLMEYPSPNLITIEGLGPKSVEEIKNKLTLFYEPPNG</sequence>
<feature type="domain" description="DNA-directed RNA polymerase RpoA/D/Rpb3-type" evidence="8">
    <location>
        <begin position="21"/>
        <end position="229"/>
    </location>
</feature>
<reference evidence="9" key="1">
    <citation type="journal article" date="2021" name="Genome Biol. Evol.">
        <title>Genomic rearrangements and sequence evolution across brown algal organelles.</title>
        <authorList>
            <person name="Starko S."/>
            <person name="Bringloe T.T."/>
            <person name="Gomez M.S."/>
            <person name="Darby H."/>
            <person name="Graham S.W."/>
            <person name="Martone P.T."/>
        </authorList>
    </citation>
    <scope>NUCLEOTIDE SEQUENCE</scope>
</reference>
<dbReference type="CDD" id="cd06928">
    <property type="entry name" value="RNAP_alpha_NTD"/>
    <property type="match status" value="1"/>
</dbReference>
<dbReference type="GeneID" id="73949722"/>
<evidence type="ECO:0000256" key="7">
    <source>
        <dbReference type="ARBA" id="ARBA00048552"/>
    </source>
</evidence>
<dbReference type="AlphaFoldDB" id="A0A8F0F8R0"/>
<evidence type="ECO:0000256" key="6">
    <source>
        <dbReference type="ARBA" id="ARBA00023163"/>
    </source>
</evidence>
<dbReference type="Gene3D" id="2.170.120.12">
    <property type="entry name" value="DNA-directed RNA polymerase, insert domain"/>
    <property type="match status" value="1"/>
</dbReference>
<keyword evidence="5" id="KW-0548">Nucleotidyltransferase</keyword>
<dbReference type="InterPro" id="IPR036643">
    <property type="entry name" value="RNApol_insert_sf"/>
</dbReference>
<evidence type="ECO:0000256" key="2">
    <source>
        <dbReference type="ARBA" id="ARBA00012418"/>
    </source>
</evidence>
<dbReference type="Gene3D" id="3.30.1360.10">
    <property type="entry name" value="RNA polymerase, RBP11-like subunit"/>
    <property type="match status" value="1"/>
</dbReference>
<keyword evidence="9" id="KW-0934">Plastid</keyword>
<evidence type="ECO:0000256" key="5">
    <source>
        <dbReference type="ARBA" id="ARBA00022695"/>
    </source>
</evidence>
<accession>A0A8F0F8R0</accession>
<dbReference type="SUPFAM" id="SSF47789">
    <property type="entry name" value="C-terminal domain of RNA polymerase alpha subunit"/>
    <property type="match status" value="1"/>
</dbReference>
<dbReference type="InterPro" id="IPR011260">
    <property type="entry name" value="RNAP_asu_C"/>
</dbReference>
<geneLocation type="plastid" evidence="9"/>